<dbReference type="InterPro" id="IPR024771">
    <property type="entry name" value="SUZ"/>
</dbReference>
<feature type="domain" description="SUZ" evidence="4">
    <location>
        <begin position="324"/>
        <end position="426"/>
    </location>
</feature>
<feature type="compositionally biased region" description="Polar residues" evidence="2">
    <location>
        <begin position="172"/>
        <end position="182"/>
    </location>
</feature>
<comment type="caution">
    <text evidence="5">The sequence shown here is derived from an EMBL/GenBank/DDBJ whole genome shotgun (WGS) entry which is preliminary data.</text>
</comment>
<keyword evidence="6" id="KW-1185">Reference proteome</keyword>
<feature type="compositionally biased region" description="Polar residues" evidence="2">
    <location>
        <begin position="43"/>
        <end position="54"/>
    </location>
</feature>
<feature type="compositionally biased region" description="Polar residues" evidence="2">
    <location>
        <begin position="616"/>
        <end position="631"/>
    </location>
</feature>
<feature type="compositionally biased region" description="Polar residues" evidence="2">
    <location>
        <begin position="588"/>
        <end position="605"/>
    </location>
</feature>
<name>A0AA38WYI6_9EURO</name>
<dbReference type="CDD" id="cd02642">
    <property type="entry name" value="R3H_encore_like"/>
    <property type="match status" value="1"/>
</dbReference>
<dbReference type="EMBL" id="JAPDRK010000022">
    <property type="protein sequence ID" value="KAJ9603488.1"/>
    <property type="molecule type" value="Genomic_DNA"/>
</dbReference>
<feature type="domain" description="R3H" evidence="3">
    <location>
        <begin position="258"/>
        <end position="321"/>
    </location>
</feature>
<feature type="compositionally biased region" description="Polar residues" evidence="2">
    <location>
        <begin position="775"/>
        <end position="789"/>
    </location>
</feature>
<evidence type="ECO:0000313" key="6">
    <source>
        <dbReference type="Proteomes" id="UP001172673"/>
    </source>
</evidence>
<protein>
    <recommendedName>
        <fullName evidence="7">R3H domain protein</fullName>
    </recommendedName>
</protein>
<dbReference type="GO" id="GO:0003676">
    <property type="term" value="F:nucleic acid binding"/>
    <property type="evidence" value="ECO:0007669"/>
    <property type="project" value="UniProtKB-UniRule"/>
</dbReference>
<dbReference type="GO" id="GO:0006012">
    <property type="term" value="P:galactose metabolic process"/>
    <property type="evidence" value="ECO:0007669"/>
    <property type="project" value="TreeGrafter"/>
</dbReference>
<feature type="compositionally biased region" description="Low complexity" evidence="2">
    <location>
        <begin position="428"/>
        <end position="450"/>
    </location>
</feature>
<dbReference type="SUPFAM" id="SSF82708">
    <property type="entry name" value="R3H domain"/>
    <property type="match status" value="1"/>
</dbReference>
<dbReference type="InterPro" id="IPR051937">
    <property type="entry name" value="R3H_domain_containing"/>
</dbReference>
<feature type="compositionally biased region" description="Polar residues" evidence="2">
    <location>
        <begin position="817"/>
        <end position="829"/>
    </location>
</feature>
<feature type="compositionally biased region" description="Polar residues" evidence="2">
    <location>
        <begin position="700"/>
        <end position="712"/>
    </location>
</feature>
<dbReference type="Pfam" id="PF12752">
    <property type="entry name" value="SUZ"/>
    <property type="match status" value="1"/>
</dbReference>
<dbReference type="PANTHER" id="PTHR15672:SF8">
    <property type="entry name" value="PROTEIN ENCORE"/>
    <property type="match status" value="1"/>
</dbReference>
<evidence type="ECO:0008006" key="7">
    <source>
        <dbReference type="Google" id="ProtNLM"/>
    </source>
</evidence>
<feature type="compositionally biased region" description="Polar residues" evidence="2">
    <location>
        <begin position="115"/>
        <end position="136"/>
    </location>
</feature>
<feature type="compositionally biased region" description="Basic and acidic residues" evidence="2">
    <location>
        <begin position="32"/>
        <end position="42"/>
    </location>
</feature>
<evidence type="ECO:0000259" key="4">
    <source>
        <dbReference type="PROSITE" id="PS51673"/>
    </source>
</evidence>
<evidence type="ECO:0000256" key="1">
    <source>
        <dbReference type="ARBA" id="ARBA00022553"/>
    </source>
</evidence>
<gene>
    <name evidence="5" type="ORF">H2200_012266</name>
</gene>
<dbReference type="PROSITE" id="PS51673">
    <property type="entry name" value="SUZ"/>
    <property type="match status" value="1"/>
</dbReference>
<evidence type="ECO:0000256" key="2">
    <source>
        <dbReference type="SAM" id="MobiDB-lite"/>
    </source>
</evidence>
<feature type="region of interest" description="Disordered" evidence="2">
    <location>
        <begin position="428"/>
        <end position="469"/>
    </location>
</feature>
<feature type="compositionally biased region" description="Polar residues" evidence="2">
    <location>
        <begin position="674"/>
        <end position="690"/>
    </location>
</feature>
<feature type="compositionally biased region" description="Low complexity" evidence="2">
    <location>
        <begin position="802"/>
        <end position="816"/>
    </location>
</feature>
<dbReference type="AlphaFoldDB" id="A0AA38WYI6"/>
<dbReference type="Proteomes" id="UP001172673">
    <property type="component" value="Unassembled WGS sequence"/>
</dbReference>
<dbReference type="InterPro" id="IPR001374">
    <property type="entry name" value="R3H_dom"/>
</dbReference>
<feature type="compositionally biased region" description="Low complexity" evidence="2">
    <location>
        <begin position="95"/>
        <end position="107"/>
    </location>
</feature>
<feature type="compositionally biased region" description="Basic and acidic residues" evidence="2">
    <location>
        <begin position="62"/>
        <end position="76"/>
    </location>
</feature>
<dbReference type="PANTHER" id="PTHR15672">
    <property type="entry name" value="CAMP-REGULATED PHOSPHOPROTEIN 21 RELATED R3H DOMAIN CONTAINING PROTEIN"/>
    <property type="match status" value="1"/>
</dbReference>
<accession>A0AA38WYI6</accession>
<feature type="region of interest" description="Disordered" evidence="2">
    <location>
        <begin position="354"/>
        <end position="412"/>
    </location>
</feature>
<feature type="region of interest" description="Disordered" evidence="2">
    <location>
        <begin position="26"/>
        <end position="78"/>
    </location>
</feature>
<feature type="region of interest" description="Disordered" evidence="2">
    <location>
        <begin position="213"/>
        <end position="239"/>
    </location>
</feature>
<dbReference type="Gene3D" id="3.30.1370.50">
    <property type="entry name" value="R3H-like domain"/>
    <property type="match status" value="1"/>
</dbReference>
<feature type="region of interest" description="Disordered" evidence="2">
    <location>
        <begin position="674"/>
        <end position="829"/>
    </location>
</feature>
<evidence type="ECO:0000313" key="5">
    <source>
        <dbReference type="EMBL" id="KAJ9603488.1"/>
    </source>
</evidence>
<keyword evidence="1" id="KW-0597">Phosphoprotein</keyword>
<feature type="region of interest" description="Disordered" evidence="2">
    <location>
        <begin position="95"/>
        <end position="182"/>
    </location>
</feature>
<dbReference type="PROSITE" id="PS51061">
    <property type="entry name" value="R3H"/>
    <property type="match status" value="1"/>
</dbReference>
<feature type="compositionally biased region" description="Low complexity" evidence="2">
    <location>
        <begin position="361"/>
        <end position="380"/>
    </location>
</feature>
<feature type="region of interest" description="Disordered" evidence="2">
    <location>
        <begin position="588"/>
        <end position="631"/>
    </location>
</feature>
<feature type="compositionally biased region" description="Basic and acidic residues" evidence="2">
    <location>
        <begin position="398"/>
        <end position="412"/>
    </location>
</feature>
<reference evidence="5" key="1">
    <citation type="submission" date="2022-10" db="EMBL/GenBank/DDBJ databases">
        <title>Culturing micro-colonial fungi from biological soil crusts in the Mojave desert and describing Neophaeococcomyces mojavensis, and introducing the new genera and species Taxawa tesnikishii.</title>
        <authorList>
            <person name="Kurbessoian T."/>
            <person name="Stajich J.E."/>
        </authorList>
    </citation>
    <scope>NUCLEOTIDE SEQUENCE</scope>
    <source>
        <strain evidence="5">TK_41</strain>
    </source>
</reference>
<feature type="compositionally biased region" description="Basic and acidic residues" evidence="2">
    <location>
        <begin position="139"/>
        <end position="151"/>
    </location>
</feature>
<sequence length="829" mass="89364">MASTQVGQAPAKLSFAKVAAMRAPALPASPNHIDEKKPRHSDSNSSKHTQSNVLKSPPTSPRKFESEPKTVEKPLHPEYVTTAIEGLSLVKDANAASGGMQSAGSGESLEDDQSHLSNSSLKQQSFDTKSMASVTTFAMDEKESIRPDDSASVRAVEDDETSNAPTREEMSATHSRNALRPSTSGVTIAARRYHTLTLTNPPRFGDLPIPTIQAEMNEQPPPSEVSSEQPSEVHERAHSLPVAPDEKLLDALASPKDRLPLLQLEEKFLGLIASQTMQFVDLPPQNSFARLLAHKLADYYSLAHHINEDGTSIRVFQTMNPTLPTPLHVLAQSIPTGPLQPPSVTTFKIMRRAGLGPRHGSAGASTPASSSVPSKAASEAGLETTSEEGFLSPVEGTPNKDKSKLTREEREAQYKAARERIFGDFQESVTSESVSTGENSASLSRSSSSSGKKKTRKQKTPKDDTFEARSAYIPSYTPVQMSSMQSQYQPQFADQSYQGAYPASGNGYVPTMNYGTTPTQAYPGFEQSMPYNINAPTGYASNNQQFNPADSWSPMQAPSSNQYFNYPTSPATYQQNMSPVMGQMNNQYLPQSHPGMQQPQGWLGNQYQPPYPQPQVPANTNMNNWSGYQPNPAATNPAPYGYGQMPVPNFSGNGNQSYNAQYANSSQYSRSLFNPQTRSFVPSNATSRNGGRNGRKKPSPASSQNQSRNNSIAAAPRSFDTEHSGTPPPPSTRGFERGPTSNISSPQPRNLGREDSLQQKYGAPAHLPKKPPPSQVQSSYDVEGINNSVAGPGIPGQNLQSVAAVAATDDVTNNDASRSPSAQGVSSPT</sequence>
<dbReference type="InterPro" id="IPR036867">
    <property type="entry name" value="R3H_dom_sf"/>
</dbReference>
<proteinExistence type="predicted"/>
<feature type="compositionally biased region" description="Polar residues" evidence="2">
    <location>
        <begin position="739"/>
        <end position="748"/>
    </location>
</feature>
<feature type="region of interest" description="Disordered" evidence="2">
    <location>
        <begin position="539"/>
        <end position="560"/>
    </location>
</feature>
<organism evidence="5 6">
    <name type="scientific">Cladophialophora chaetospira</name>
    <dbReference type="NCBI Taxonomy" id="386627"/>
    <lineage>
        <taxon>Eukaryota</taxon>
        <taxon>Fungi</taxon>
        <taxon>Dikarya</taxon>
        <taxon>Ascomycota</taxon>
        <taxon>Pezizomycotina</taxon>
        <taxon>Eurotiomycetes</taxon>
        <taxon>Chaetothyriomycetidae</taxon>
        <taxon>Chaetothyriales</taxon>
        <taxon>Herpotrichiellaceae</taxon>
        <taxon>Cladophialophora</taxon>
    </lineage>
</organism>
<evidence type="ECO:0000259" key="3">
    <source>
        <dbReference type="PROSITE" id="PS51061"/>
    </source>
</evidence>